<dbReference type="Proteomes" id="UP001189429">
    <property type="component" value="Unassembled WGS sequence"/>
</dbReference>
<keyword evidence="3" id="KW-1185">Reference proteome</keyword>
<protein>
    <recommendedName>
        <fullName evidence="1">SIS domain-containing protein</fullName>
    </recommendedName>
</protein>
<dbReference type="Gene3D" id="3.40.50.10490">
    <property type="entry name" value="Glucose-6-phosphate isomerase like protein, domain 1"/>
    <property type="match status" value="1"/>
</dbReference>
<sequence length="501" mass="54697">MEKYGITGVHLRNFVLKSCEYFFRMDLLSTVQSFFQRAEGTFGVSVSCTLWPTSIVLASKGQPISLAIDQTRPLVFWSSEPSSLLVGWPLTDASGSRTRAARARWDLNDAAGEAVELKIMQGGTAEEHVAKLRALVNPGALADCHFFAMPALETDRVMGHHLLARGVSLDSARRPLAKEAFVSRWVLLHNAPPSRKLGNSWGGLDPVAQDLHDVPSVLQQVEDSWNDRAALNNQSGRRFGRCLSELLARKSRDGGASDTIDVLVFGIENSLWLGQQFAADLKKIMPMLNITALSSNWLLGMLQEAHGHVEPRNFAISRLSFRFTPGAVVLGVSHSGTTYPTVWAARALHRLHGERTNIFAMSSVFDTVLANSIGQDLMKLEFAGCLFSTMAGQRPSEPSTVATLAMHHTLSWLLYASIEAVSAAFPRSVARGAARARPLGGAGKSSSRPPWTGKWVDTTKGFFRGVAISLEENSWQLEGPLDHIQLGLRSPSARPRKTGFG</sequence>
<dbReference type="EMBL" id="CAUYUJ010015216">
    <property type="protein sequence ID" value="CAK0851205.1"/>
    <property type="molecule type" value="Genomic_DNA"/>
</dbReference>
<organism evidence="2 3">
    <name type="scientific">Prorocentrum cordatum</name>
    <dbReference type="NCBI Taxonomy" id="2364126"/>
    <lineage>
        <taxon>Eukaryota</taxon>
        <taxon>Sar</taxon>
        <taxon>Alveolata</taxon>
        <taxon>Dinophyceae</taxon>
        <taxon>Prorocentrales</taxon>
        <taxon>Prorocentraceae</taxon>
        <taxon>Prorocentrum</taxon>
    </lineage>
</organism>
<gene>
    <name evidence="2" type="ORF">PCOR1329_LOCUS43394</name>
</gene>
<dbReference type="InterPro" id="IPR046348">
    <property type="entry name" value="SIS_dom_sf"/>
</dbReference>
<dbReference type="SUPFAM" id="SSF53697">
    <property type="entry name" value="SIS domain"/>
    <property type="match status" value="1"/>
</dbReference>
<accession>A0ABN9TZ04</accession>
<name>A0ABN9TZ04_9DINO</name>
<feature type="domain" description="SIS" evidence="1">
    <location>
        <begin position="243"/>
        <end position="420"/>
    </location>
</feature>
<evidence type="ECO:0000259" key="1">
    <source>
        <dbReference type="PROSITE" id="PS51464"/>
    </source>
</evidence>
<proteinExistence type="predicted"/>
<evidence type="ECO:0000313" key="3">
    <source>
        <dbReference type="Proteomes" id="UP001189429"/>
    </source>
</evidence>
<comment type="caution">
    <text evidence="2">The sequence shown here is derived from an EMBL/GenBank/DDBJ whole genome shotgun (WGS) entry which is preliminary data.</text>
</comment>
<evidence type="ECO:0000313" key="2">
    <source>
        <dbReference type="EMBL" id="CAK0851205.1"/>
    </source>
</evidence>
<dbReference type="InterPro" id="IPR001347">
    <property type="entry name" value="SIS_dom"/>
</dbReference>
<dbReference type="PROSITE" id="PS51464">
    <property type="entry name" value="SIS"/>
    <property type="match status" value="1"/>
</dbReference>
<reference evidence="2" key="1">
    <citation type="submission" date="2023-10" db="EMBL/GenBank/DDBJ databases">
        <authorList>
            <person name="Chen Y."/>
            <person name="Shah S."/>
            <person name="Dougan E. K."/>
            <person name="Thang M."/>
            <person name="Chan C."/>
        </authorList>
    </citation>
    <scope>NUCLEOTIDE SEQUENCE [LARGE SCALE GENOMIC DNA]</scope>
</reference>